<dbReference type="InterPro" id="IPR045851">
    <property type="entry name" value="AMP-bd_C_sf"/>
</dbReference>
<dbReference type="SUPFAM" id="SSF56801">
    <property type="entry name" value="Acetyl-CoA synthetase-like"/>
    <property type="match status" value="2"/>
</dbReference>
<dbReference type="PROSITE" id="PS00012">
    <property type="entry name" value="PHOSPHOPANTETHEINE"/>
    <property type="match status" value="1"/>
</dbReference>
<evidence type="ECO:0000259" key="6">
    <source>
        <dbReference type="PROSITE" id="PS50075"/>
    </source>
</evidence>
<dbReference type="Gene3D" id="3.40.50.980">
    <property type="match status" value="2"/>
</dbReference>
<dbReference type="Pfam" id="PF00550">
    <property type="entry name" value="PP-binding"/>
    <property type="match status" value="2"/>
</dbReference>
<dbReference type="InterPro" id="IPR009081">
    <property type="entry name" value="PP-bd_ACP"/>
</dbReference>
<dbReference type="InterPro" id="IPR025110">
    <property type="entry name" value="AMP-bd_C"/>
</dbReference>
<reference evidence="7 8" key="1">
    <citation type="submission" date="2023-10" db="EMBL/GenBank/DDBJ databases">
        <title>Screening of Alkalihalobacillus lindianensis BZ-TG-R113 and Its Alleviation of Salt Stress on Rapeseed Growth.</title>
        <authorList>
            <person name="Zhao B."/>
            <person name="Guo T."/>
        </authorList>
    </citation>
    <scope>NUCLEOTIDE SEQUENCE [LARGE SCALE GENOMIC DNA]</scope>
    <source>
        <strain evidence="7 8">BZ-TG-R113</strain>
    </source>
</reference>
<proteinExistence type="inferred from homology"/>
<dbReference type="SUPFAM" id="SSF52777">
    <property type="entry name" value="CoA-dependent acyltransferases"/>
    <property type="match status" value="2"/>
</dbReference>
<dbReference type="Gene3D" id="3.40.50.1820">
    <property type="entry name" value="alpha/beta hydrolase"/>
    <property type="match status" value="1"/>
</dbReference>
<evidence type="ECO:0000313" key="7">
    <source>
        <dbReference type="EMBL" id="MDV2685199.1"/>
    </source>
</evidence>
<dbReference type="InterPro" id="IPR023213">
    <property type="entry name" value="CAT-like_dom_sf"/>
</dbReference>
<dbReference type="RefSeq" id="WP_317122404.1">
    <property type="nucleotide sequence ID" value="NZ_JAWJBA010000004.1"/>
</dbReference>
<evidence type="ECO:0000256" key="4">
    <source>
        <dbReference type="ARBA" id="ARBA00022553"/>
    </source>
</evidence>
<keyword evidence="4" id="KW-0597">Phosphoprotein</keyword>
<dbReference type="InterPro" id="IPR001031">
    <property type="entry name" value="Thioesterase"/>
</dbReference>
<dbReference type="InterPro" id="IPR000873">
    <property type="entry name" value="AMP-dep_synth/lig_dom"/>
</dbReference>
<dbReference type="SUPFAM" id="SSF47336">
    <property type="entry name" value="ACP-like"/>
    <property type="match status" value="2"/>
</dbReference>
<accession>A0ABU3XCP0</accession>
<organism evidence="7 8">
    <name type="scientific">Alkalihalophilus lindianensis</name>
    <dbReference type="NCBI Taxonomy" id="1630542"/>
    <lineage>
        <taxon>Bacteria</taxon>
        <taxon>Bacillati</taxon>
        <taxon>Bacillota</taxon>
        <taxon>Bacilli</taxon>
        <taxon>Bacillales</taxon>
        <taxon>Bacillaceae</taxon>
        <taxon>Alkalihalophilus</taxon>
    </lineage>
</organism>
<dbReference type="EMBL" id="JAWJBA010000004">
    <property type="protein sequence ID" value="MDV2685199.1"/>
    <property type="molecule type" value="Genomic_DNA"/>
</dbReference>
<dbReference type="PROSITE" id="PS50075">
    <property type="entry name" value="CARRIER"/>
    <property type="match status" value="2"/>
</dbReference>
<keyword evidence="3" id="KW-0596">Phosphopantetheine</keyword>
<dbReference type="InterPro" id="IPR036736">
    <property type="entry name" value="ACP-like_sf"/>
</dbReference>
<protein>
    <submittedName>
        <fullName evidence="7">Amino acid adenylation domain-containing protein</fullName>
    </submittedName>
</protein>
<feature type="domain" description="Carrier" evidence="6">
    <location>
        <begin position="513"/>
        <end position="588"/>
    </location>
</feature>
<feature type="domain" description="Carrier" evidence="6">
    <location>
        <begin position="1554"/>
        <end position="1629"/>
    </location>
</feature>
<dbReference type="InterPro" id="IPR042099">
    <property type="entry name" value="ANL_N_sf"/>
</dbReference>
<dbReference type="Pfam" id="PF00668">
    <property type="entry name" value="Condensation"/>
    <property type="match status" value="1"/>
</dbReference>
<sequence>MSVKILTRNEKLESIKSNVNICKLFEEQVEKKPENTSLIFNETKITYNELNQKANQVASYLDQLGLKEEEVIGVEMERSIEMVIVILGILKAGAAYLPIDPLHPDSRKEYLYINSNLKYLVTKGETNKSNIQKVINIEELIFNEETGNLNREIKPKNLAYIIYTSGTTGKPKGVMIEHAAICNTLQWRKNEYGLNSDDRILQTFSFSFDGFVTSLLTPLISGSTVVIVSEEEAKDPYALRRIISEQKITTLFMVPTLYSSLLNILKKSDVKSLKRVTLGGEKLGLNHLIYTKKLNSNTELINEYGPTENSVTTTICRDVTADKIHLIGVPIDNNNVILLDENNNVVKKGDVGEICVSGLGLSRGYINAPELTEEKFFRSKDSQKYYRTGDLGRILENGYIEYLGRIDFQVKIRGHRIELNEIEAKLLDHSGIGEAIVVTRERENGDLYIVAYMVSEELSEAAVRTYLNQELPKYMVPDYIVKMKKLPIGINGKIDRHSLPNPTIEDDSSEIIEAKTNDEKKLISIFRDLLANNKIGVKCNFFHLGGHSLKAAILKEKIRERFSVQVTLREIFEHPTTEELLKIINSKNVVILSEEPHLKEEKEYFKVSANQKRLYVLNKLYDLKKSYNNPFYIKIPSELEASKISKVLNIIIERHEILRSSFTLTDGEVYQKVHSELKIDIKSFKVRKDNFAEYLGDFVKPFDLNTSPLIRASLLEFTDKSEHKLLLLDLHHIVFDGVSKNILLNELSSLINGENLVLLDYQFKDNVRQNDFLIDTNKRREQEKFWLEMYRGEVPILNLPTDFMRPKQLSFEGDRFVFSMNSDKKSAIEKNLENGITLNMFLLSAYYVLLAKYTSQEDIIIGTPVAGRKGKGSDSLIGMFVNTLPLRCYPKSSISFNELLKDVKEVSISGLESDDYQIDLLMEELRIERDISRNPLFDTTFSCQNMDEFVLNIAGTEYKSNFIPTYSSKFDISLIATPNNDGIEFEFNFNTNIFKHRTIKRMARHLLNILDIVSNKPMIPIGEIDLLSIKDKEEIIGSKPIATYAENLTLNKAFENIVLKFPNKEAVRYNGESVTYSELNRRANMLARTLREKGVKADTLVALVSDRSIDMIVGMMAILKAGGAYVPIDPKYPSERINYILNDSAASVLLLNSNLPNDFNFSGIIIDMENNQNYSTNECNFESDVSSHNLAYIIYTSGSTGNPKGVMVEHRNVISLLLNDDIEFEFSEDDRWTMFHSYCFDFSVWEMYGALLYGGSLVVVPQITAQNSKDFMSLLVEEEITVLNQTPSAFYSLIESDKNNLELGLRLRYIVFGGEALNPQKLKDWKDKYPYIKLINMYGITETTVHVTFKELRDEDLEHIKSNIGQSISTLKTYILDKNKKLVPVGVSGELYVGGAGVTRGYHNNKALTNERFIKSPFNPEEILYKSGDVVRHLENGEMEYLGREDHQVKIRGFRIELAEIEDKINKNSLIGDVAVIVVKDENGEKALCAYFSSNQTLNTSQMRSTLYNELPSHMIPSYFVQVDKWPLTTNGKLDHKALPNPKQNINTGISFVSPSTPTEIKLQKIWCNNLNLNDVGIYNDFFELGGHSLKVTLLVSEINKTFDTHLEFLDVYRNSTIKKLAEKIEQDLYLGSQTNFKETVILKEGSKDKNIFFIHGGNGKADTYAELCRKGILDFNCIGIQKNTQSSISREFISAGELAKLYADQIKSIQKEGPYYIFGTCIGGTIAFEIANRLEAQGENEIFIALASSEPPNPQTDKPLDAEKLLEEETIYVRALLLSLGIEDKMQKQNFNNIYELWEEFYRIITENDIALSQLSQIIEIKESNGSIIENIKSMNSVRSLVSMRDIYLPERKLKAEVIYYGAKDYEIPDKENWQHYCLNPIRYFKVNGDHDSIFQEPNTSMFSQMLSNHINNFMKK</sequence>
<comment type="similarity">
    <text evidence="2">Belongs to the ATP-dependent AMP-binding enzyme family.</text>
</comment>
<keyword evidence="5" id="KW-0045">Antibiotic biosynthesis</keyword>
<dbReference type="Gene3D" id="2.30.38.10">
    <property type="entry name" value="Luciferase, Domain 3"/>
    <property type="match status" value="1"/>
</dbReference>
<evidence type="ECO:0000313" key="8">
    <source>
        <dbReference type="Proteomes" id="UP001287282"/>
    </source>
</evidence>
<dbReference type="InterPro" id="IPR020845">
    <property type="entry name" value="AMP-binding_CS"/>
</dbReference>
<dbReference type="InterPro" id="IPR010071">
    <property type="entry name" value="AA_adenyl_dom"/>
</dbReference>
<dbReference type="PROSITE" id="PS00455">
    <property type="entry name" value="AMP_BINDING"/>
    <property type="match status" value="2"/>
</dbReference>
<dbReference type="Pfam" id="PF00975">
    <property type="entry name" value="Thioesterase"/>
    <property type="match status" value="1"/>
</dbReference>
<dbReference type="NCBIfam" id="TIGR01733">
    <property type="entry name" value="AA-adenyl-dom"/>
    <property type="match status" value="2"/>
</dbReference>
<dbReference type="PANTHER" id="PTHR45527:SF1">
    <property type="entry name" value="FATTY ACID SYNTHASE"/>
    <property type="match status" value="1"/>
</dbReference>
<dbReference type="Pfam" id="PF13193">
    <property type="entry name" value="AMP-binding_C"/>
    <property type="match status" value="2"/>
</dbReference>
<evidence type="ECO:0000256" key="2">
    <source>
        <dbReference type="ARBA" id="ARBA00006432"/>
    </source>
</evidence>
<gene>
    <name evidence="7" type="ORF">RYX56_12615</name>
</gene>
<comment type="caution">
    <text evidence="7">The sequence shown here is derived from an EMBL/GenBank/DDBJ whole genome shotgun (WGS) entry which is preliminary data.</text>
</comment>
<dbReference type="NCBIfam" id="NF003417">
    <property type="entry name" value="PRK04813.1"/>
    <property type="match status" value="2"/>
</dbReference>
<dbReference type="Gene3D" id="3.30.300.30">
    <property type="match status" value="2"/>
</dbReference>
<keyword evidence="8" id="KW-1185">Reference proteome</keyword>
<dbReference type="SUPFAM" id="SSF53474">
    <property type="entry name" value="alpha/beta-Hydrolases"/>
    <property type="match status" value="1"/>
</dbReference>
<dbReference type="Pfam" id="PF00501">
    <property type="entry name" value="AMP-binding"/>
    <property type="match status" value="2"/>
</dbReference>
<evidence type="ECO:0000256" key="3">
    <source>
        <dbReference type="ARBA" id="ARBA00022450"/>
    </source>
</evidence>
<dbReference type="PANTHER" id="PTHR45527">
    <property type="entry name" value="NONRIBOSOMAL PEPTIDE SYNTHETASE"/>
    <property type="match status" value="1"/>
</dbReference>
<dbReference type="Gene3D" id="3.30.559.10">
    <property type="entry name" value="Chloramphenicol acetyltransferase-like domain"/>
    <property type="match status" value="1"/>
</dbReference>
<dbReference type="InterPro" id="IPR001242">
    <property type="entry name" value="Condensation_dom"/>
</dbReference>
<dbReference type="InterPro" id="IPR029058">
    <property type="entry name" value="AB_hydrolase_fold"/>
</dbReference>
<name>A0ABU3XCP0_9BACI</name>
<dbReference type="Gene3D" id="3.40.50.12780">
    <property type="entry name" value="N-terminal domain of ligase-like"/>
    <property type="match status" value="1"/>
</dbReference>
<dbReference type="Gene3D" id="1.10.1200.10">
    <property type="entry name" value="ACP-like"/>
    <property type="match status" value="2"/>
</dbReference>
<dbReference type="Proteomes" id="UP001287282">
    <property type="component" value="Unassembled WGS sequence"/>
</dbReference>
<dbReference type="CDD" id="cd19531">
    <property type="entry name" value="LCL_NRPS-like"/>
    <property type="match status" value="1"/>
</dbReference>
<dbReference type="CDD" id="cd17643">
    <property type="entry name" value="A_NRPS_Cytc1-like"/>
    <property type="match status" value="1"/>
</dbReference>
<dbReference type="CDD" id="cd05930">
    <property type="entry name" value="A_NRPS"/>
    <property type="match status" value="1"/>
</dbReference>
<comment type="cofactor">
    <cofactor evidence="1">
        <name>pantetheine 4'-phosphate</name>
        <dbReference type="ChEBI" id="CHEBI:47942"/>
    </cofactor>
</comment>
<evidence type="ECO:0000256" key="1">
    <source>
        <dbReference type="ARBA" id="ARBA00001957"/>
    </source>
</evidence>
<evidence type="ECO:0000256" key="5">
    <source>
        <dbReference type="ARBA" id="ARBA00023194"/>
    </source>
</evidence>
<dbReference type="InterPro" id="IPR006162">
    <property type="entry name" value="Ppantetheine_attach_site"/>
</dbReference>
<dbReference type="Gene3D" id="3.30.559.30">
    <property type="entry name" value="Nonribosomal peptide synthetase, condensation domain"/>
    <property type="match status" value="1"/>
</dbReference>